<organism evidence="1 2">
    <name type="scientific">candidate division WOR-1 bacterium RIFOXYC2_FULL_46_14</name>
    <dbReference type="NCBI Taxonomy" id="1802587"/>
    <lineage>
        <taxon>Bacteria</taxon>
        <taxon>Bacillati</taxon>
        <taxon>Saganbacteria</taxon>
    </lineage>
</organism>
<dbReference type="AlphaFoldDB" id="A0A1F4U736"/>
<accession>A0A1F4U736</accession>
<evidence type="ECO:0000313" key="1">
    <source>
        <dbReference type="EMBL" id="OGC40776.1"/>
    </source>
</evidence>
<dbReference type="EMBL" id="MEUJ01000002">
    <property type="protein sequence ID" value="OGC40776.1"/>
    <property type="molecule type" value="Genomic_DNA"/>
</dbReference>
<protein>
    <recommendedName>
        <fullName evidence="3">Ada DNA repair metal-binding domain-containing protein</fullName>
    </recommendedName>
</protein>
<dbReference type="Proteomes" id="UP000179242">
    <property type="component" value="Unassembled WGS sequence"/>
</dbReference>
<sequence>MKRIKLFLLILIVIFGMSGIILFESPVYATKEALSIKKTEKDVPKEAKKEQAVYITKSGKKYHKAGCSYLRKSQRSISLNEAKQQGYFPCSRCF</sequence>
<name>A0A1F4U736_UNCSA</name>
<gene>
    <name evidence="1" type="ORF">A2438_00555</name>
</gene>
<comment type="caution">
    <text evidence="1">The sequence shown here is derived from an EMBL/GenBank/DDBJ whole genome shotgun (WGS) entry which is preliminary data.</text>
</comment>
<proteinExistence type="predicted"/>
<evidence type="ECO:0000313" key="2">
    <source>
        <dbReference type="Proteomes" id="UP000179242"/>
    </source>
</evidence>
<evidence type="ECO:0008006" key="3">
    <source>
        <dbReference type="Google" id="ProtNLM"/>
    </source>
</evidence>
<reference evidence="1 2" key="1">
    <citation type="journal article" date="2016" name="Nat. Commun.">
        <title>Thousands of microbial genomes shed light on interconnected biogeochemical processes in an aquifer system.</title>
        <authorList>
            <person name="Anantharaman K."/>
            <person name="Brown C.T."/>
            <person name="Hug L.A."/>
            <person name="Sharon I."/>
            <person name="Castelle C.J."/>
            <person name="Probst A.J."/>
            <person name="Thomas B.C."/>
            <person name="Singh A."/>
            <person name="Wilkins M.J."/>
            <person name="Karaoz U."/>
            <person name="Brodie E.L."/>
            <person name="Williams K.H."/>
            <person name="Hubbard S.S."/>
            <person name="Banfield J.F."/>
        </authorList>
    </citation>
    <scope>NUCLEOTIDE SEQUENCE [LARGE SCALE GENOMIC DNA]</scope>
</reference>